<gene>
    <name evidence="9" type="ORF">HNR65_003588</name>
</gene>
<sequence length="287" mass="32289">MIEIQDPLHAYSIFPGPILLLAGPGTGKTYQIEKRILFLFSEMNADPDEISVITFTTAAAMSMRTRLSNKSKEAGVDKCPSIINTMHSLGNSIIGEFPEFFGLPKDYSVLANQEFKNVLMRDAARIEGFETDICTAVKNCRTKGNCKEDESDLCNVCRAYRTILRSSGYVDYDDLIFLACRFLAERKDFATEFRKKTRFLLIDEYQDINEAQCDFIGLLSEGQEDGVFAVGDDDQSIYSFRGGDPKYIKNFESYFDQNPRIGRLSVSWRCPEHIAIGASAYSGEVGH</sequence>
<organism evidence="9 10">
    <name type="scientific">Desulfosalsimonas propionicica</name>
    <dbReference type="NCBI Taxonomy" id="332175"/>
    <lineage>
        <taxon>Bacteria</taxon>
        <taxon>Pseudomonadati</taxon>
        <taxon>Thermodesulfobacteriota</taxon>
        <taxon>Desulfobacteria</taxon>
        <taxon>Desulfobacterales</taxon>
        <taxon>Desulfosalsimonadaceae</taxon>
        <taxon>Desulfosalsimonas</taxon>
    </lineage>
</organism>
<feature type="domain" description="UvrD-like helicase ATP-binding" evidence="8">
    <location>
        <begin position="1"/>
        <end position="271"/>
    </location>
</feature>
<dbReference type="Gene3D" id="1.10.10.160">
    <property type="match status" value="1"/>
</dbReference>
<keyword evidence="2 7" id="KW-0378">Hydrolase</keyword>
<keyword evidence="3 7" id="KW-0347">Helicase</keyword>
<dbReference type="Proteomes" id="UP000525298">
    <property type="component" value="Unassembled WGS sequence"/>
</dbReference>
<dbReference type="Pfam" id="PF00580">
    <property type="entry name" value="UvrD-helicase"/>
    <property type="match status" value="1"/>
</dbReference>
<keyword evidence="1 7" id="KW-0547">Nucleotide-binding</keyword>
<dbReference type="EMBL" id="JACDUS010000020">
    <property type="protein sequence ID" value="MBA2883226.1"/>
    <property type="molecule type" value="Genomic_DNA"/>
</dbReference>
<dbReference type="InterPro" id="IPR000212">
    <property type="entry name" value="DNA_helicase_UvrD/REP"/>
</dbReference>
<dbReference type="CDD" id="cd17932">
    <property type="entry name" value="DEXQc_UvrD"/>
    <property type="match status" value="1"/>
</dbReference>
<evidence type="ECO:0000313" key="10">
    <source>
        <dbReference type="Proteomes" id="UP000525298"/>
    </source>
</evidence>
<dbReference type="AlphaFoldDB" id="A0A7W0CCH9"/>
<dbReference type="GO" id="GO:0016787">
    <property type="term" value="F:hydrolase activity"/>
    <property type="evidence" value="ECO:0007669"/>
    <property type="project" value="UniProtKB-UniRule"/>
</dbReference>
<dbReference type="RefSeq" id="WP_181552831.1">
    <property type="nucleotide sequence ID" value="NZ_JACDUS010000020.1"/>
</dbReference>
<dbReference type="PANTHER" id="PTHR11070">
    <property type="entry name" value="UVRD / RECB / PCRA DNA HELICASE FAMILY MEMBER"/>
    <property type="match status" value="1"/>
</dbReference>
<name>A0A7W0CCH9_9BACT</name>
<dbReference type="GO" id="GO:0043138">
    <property type="term" value="F:3'-5' DNA helicase activity"/>
    <property type="evidence" value="ECO:0007669"/>
    <property type="project" value="TreeGrafter"/>
</dbReference>
<dbReference type="PANTHER" id="PTHR11070:SF2">
    <property type="entry name" value="ATP-DEPENDENT DNA HELICASE SRS2"/>
    <property type="match status" value="1"/>
</dbReference>
<accession>A0A7W0CCH9</accession>
<evidence type="ECO:0000256" key="6">
    <source>
        <dbReference type="ARBA" id="ARBA00034923"/>
    </source>
</evidence>
<dbReference type="GO" id="GO:0003677">
    <property type="term" value="F:DNA binding"/>
    <property type="evidence" value="ECO:0007669"/>
    <property type="project" value="UniProtKB-KW"/>
</dbReference>
<reference evidence="9 10" key="1">
    <citation type="submission" date="2020-07" db="EMBL/GenBank/DDBJ databases">
        <title>Genomic Encyclopedia of Type Strains, Phase IV (KMG-IV): sequencing the most valuable type-strain genomes for metagenomic binning, comparative biology and taxonomic classification.</title>
        <authorList>
            <person name="Goeker M."/>
        </authorList>
    </citation>
    <scope>NUCLEOTIDE SEQUENCE [LARGE SCALE GENOMIC DNA]</scope>
    <source>
        <strain evidence="9 10">DSM 17721</strain>
    </source>
</reference>
<evidence type="ECO:0000256" key="7">
    <source>
        <dbReference type="PROSITE-ProRule" id="PRU00560"/>
    </source>
</evidence>
<evidence type="ECO:0000256" key="2">
    <source>
        <dbReference type="ARBA" id="ARBA00022801"/>
    </source>
</evidence>
<keyword evidence="4 7" id="KW-0067">ATP-binding</keyword>
<keyword evidence="10" id="KW-1185">Reference proteome</keyword>
<evidence type="ECO:0000256" key="3">
    <source>
        <dbReference type="ARBA" id="ARBA00022806"/>
    </source>
</evidence>
<dbReference type="InterPro" id="IPR027417">
    <property type="entry name" value="P-loop_NTPase"/>
</dbReference>
<dbReference type="PROSITE" id="PS51198">
    <property type="entry name" value="UVRD_HELICASE_ATP_BIND"/>
    <property type="match status" value="1"/>
</dbReference>
<dbReference type="SUPFAM" id="SSF52540">
    <property type="entry name" value="P-loop containing nucleoside triphosphate hydrolases"/>
    <property type="match status" value="1"/>
</dbReference>
<dbReference type="GO" id="GO:0005524">
    <property type="term" value="F:ATP binding"/>
    <property type="evidence" value="ECO:0007669"/>
    <property type="project" value="UniProtKB-UniRule"/>
</dbReference>
<evidence type="ECO:0000313" key="9">
    <source>
        <dbReference type="EMBL" id="MBA2883226.1"/>
    </source>
</evidence>
<evidence type="ECO:0000256" key="4">
    <source>
        <dbReference type="ARBA" id="ARBA00022840"/>
    </source>
</evidence>
<dbReference type="Gene3D" id="3.40.50.300">
    <property type="entry name" value="P-loop containing nucleotide triphosphate hydrolases"/>
    <property type="match status" value="1"/>
</dbReference>
<evidence type="ECO:0000256" key="1">
    <source>
        <dbReference type="ARBA" id="ARBA00022741"/>
    </source>
</evidence>
<dbReference type="InterPro" id="IPR013986">
    <property type="entry name" value="DExx_box_DNA_helicase_dom_sf"/>
</dbReference>
<feature type="binding site" evidence="7">
    <location>
        <begin position="22"/>
        <end position="29"/>
    </location>
    <ligand>
        <name>ATP</name>
        <dbReference type="ChEBI" id="CHEBI:30616"/>
    </ligand>
</feature>
<keyword evidence="5" id="KW-0238">DNA-binding</keyword>
<proteinExistence type="predicted"/>
<dbReference type="GO" id="GO:0000725">
    <property type="term" value="P:recombinational repair"/>
    <property type="evidence" value="ECO:0007669"/>
    <property type="project" value="TreeGrafter"/>
</dbReference>
<evidence type="ECO:0000256" key="5">
    <source>
        <dbReference type="ARBA" id="ARBA00023125"/>
    </source>
</evidence>
<protein>
    <recommendedName>
        <fullName evidence="6">DNA 3'-5' helicase II</fullName>
    </recommendedName>
</protein>
<dbReference type="InterPro" id="IPR014016">
    <property type="entry name" value="UvrD-like_ATP-bd"/>
</dbReference>
<evidence type="ECO:0000259" key="8">
    <source>
        <dbReference type="PROSITE" id="PS51198"/>
    </source>
</evidence>
<comment type="caution">
    <text evidence="9">The sequence shown here is derived from an EMBL/GenBank/DDBJ whole genome shotgun (WGS) entry which is preliminary data.</text>
</comment>